<evidence type="ECO:0000313" key="2">
    <source>
        <dbReference type="Proteomes" id="UP000600600"/>
    </source>
</evidence>
<organism evidence="1 2">
    <name type="scientific">Bacteroides difficilis</name>
    <dbReference type="NCBI Taxonomy" id="2763021"/>
    <lineage>
        <taxon>Bacteria</taxon>
        <taxon>Pseudomonadati</taxon>
        <taxon>Bacteroidota</taxon>
        <taxon>Bacteroidia</taxon>
        <taxon>Bacteroidales</taxon>
        <taxon>Bacteroidaceae</taxon>
        <taxon>Bacteroides</taxon>
    </lineage>
</organism>
<proteinExistence type="predicted"/>
<evidence type="ECO:0000313" key="1">
    <source>
        <dbReference type="EMBL" id="MBC5607178.1"/>
    </source>
</evidence>
<reference evidence="1 2" key="1">
    <citation type="submission" date="2020-08" db="EMBL/GenBank/DDBJ databases">
        <title>Genome public.</title>
        <authorList>
            <person name="Liu C."/>
            <person name="Sun Q."/>
        </authorList>
    </citation>
    <scope>NUCLEOTIDE SEQUENCE [LARGE SCALE GENOMIC DNA]</scope>
    <source>
        <strain evidence="1 2">M27</strain>
    </source>
</reference>
<gene>
    <name evidence="1" type="ORF">H8S67_21315</name>
</gene>
<accession>A0ABR7CHH1</accession>
<protein>
    <submittedName>
        <fullName evidence="1">Uncharacterized protein</fullName>
    </submittedName>
</protein>
<keyword evidence="2" id="KW-1185">Reference proteome</keyword>
<sequence length="144" mass="17038">MEDNFDYGAVPYNFAHCFNDRCPKGEKCLRHLVAVHSTDLHSIISVVNPKCVPEEVNTCPFYKPVRKIRVAWGVTHLLDTVPHRDAVSLKNMLLGHFGRAMYYRFYRKEKYIAPEQQEYICRLFRQKGITEEPVFDSYTEEFEW</sequence>
<dbReference type="RefSeq" id="WP_186968531.1">
    <property type="nucleotide sequence ID" value="NZ_JACOOE010000016.1"/>
</dbReference>
<dbReference type="EMBL" id="JACOOE010000016">
    <property type="protein sequence ID" value="MBC5607178.1"/>
    <property type="molecule type" value="Genomic_DNA"/>
</dbReference>
<dbReference type="Proteomes" id="UP000600600">
    <property type="component" value="Unassembled WGS sequence"/>
</dbReference>
<dbReference type="Pfam" id="PF19555">
    <property type="entry name" value="DUF6078"/>
    <property type="match status" value="1"/>
</dbReference>
<comment type="caution">
    <text evidence="1">The sequence shown here is derived from an EMBL/GenBank/DDBJ whole genome shotgun (WGS) entry which is preliminary data.</text>
</comment>
<dbReference type="InterPro" id="IPR045724">
    <property type="entry name" value="DUF6078"/>
</dbReference>
<name>A0ABR7CHH1_9BACE</name>